<evidence type="ECO:0008006" key="4">
    <source>
        <dbReference type="Google" id="ProtNLM"/>
    </source>
</evidence>
<organism evidence="2 3">
    <name type="scientific">Candidatus Uhrbacteria bacterium RIFCSPHIGHO2_12_FULL_60_25</name>
    <dbReference type="NCBI Taxonomy" id="1802399"/>
    <lineage>
        <taxon>Bacteria</taxon>
        <taxon>Candidatus Uhriibacteriota</taxon>
    </lineage>
</organism>
<feature type="transmembrane region" description="Helical" evidence="1">
    <location>
        <begin position="408"/>
        <end position="431"/>
    </location>
</feature>
<feature type="transmembrane region" description="Helical" evidence="1">
    <location>
        <begin position="437"/>
        <end position="455"/>
    </location>
</feature>
<dbReference type="STRING" id="1802399.A3E39_01260"/>
<keyword evidence="1" id="KW-0472">Membrane</keyword>
<feature type="transmembrane region" description="Helical" evidence="1">
    <location>
        <begin position="78"/>
        <end position="105"/>
    </location>
</feature>
<gene>
    <name evidence="2" type="ORF">A3E39_01260</name>
</gene>
<feature type="transmembrane region" description="Helical" evidence="1">
    <location>
        <begin position="186"/>
        <end position="203"/>
    </location>
</feature>
<proteinExistence type="predicted"/>
<feature type="transmembrane region" description="Helical" evidence="1">
    <location>
        <begin position="12"/>
        <end position="34"/>
    </location>
</feature>
<keyword evidence="1" id="KW-0812">Transmembrane</keyword>
<feature type="transmembrane region" description="Helical" evidence="1">
    <location>
        <begin position="376"/>
        <end position="401"/>
    </location>
</feature>
<comment type="caution">
    <text evidence="2">The sequence shown here is derived from an EMBL/GenBank/DDBJ whole genome shotgun (WGS) entry which is preliminary data.</text>
</comment>
<dbReference type="AlphaFoldDB" id="A0A1F7UKH0"/>
<protein>
    <recommendedName>
        <fullName evidence="4">Glycosyltransferase RgtA/B/C/D-like domain-containing protein</fullName>
    </recommendedName>
</protein>
<feature type="transmembrane region" description="Helical" evidence="1">
    <location>
        <begin position="140"/>
        <end position="157"/>
    </location>
</feature>
<evidence type="ECO:0000256" key="1">
    <source>
        <dbReference type="SAM" id="Phobius"/>
    </source>
</evidence>
<accession>A0A1F7UKH0</accession>
<reference evidence="2 3" key="1">
    <citation type="journal article" date="2016" name="Nat. Commun.">
        <title>Thousands of microbial genomes shed light on interconnected biogeochemical processes in an aquifer system.</title>
        <authorList>
            <person name="Anantharaman K."/>
            <person name="Brown C.T."/>
            <person name="Hug L.A."/>
            <person name="Sharon I."/>
            <person name="Castelle C.J."/>
            <person name="Probst A.J."/>
            <person name="Thomas B.C."/>
            <person name="Singh A."/>
            <person name="Wilkins M.J."/>
            <person name="Karaoz U."/>
            <person name="Brodie E.L."/>
            <person name="Williams K.H."/>
            <person name="Hubbard S.S."/>
            <person name="Banfield J.F."/>
        </authorList>
    </citation>
    <scope>NUCLEOTIDE SEQUENCE [LARGE SCALE GENOMIC DNA]</scope>
</reference>
<evidence type="ECO:0000313" key="3">
    <source>
        <dbReference type="Proteomes" id="UP000176603"/>
    </source>
</evidence>
<keyword evidence="1" id="KW-1133">Transmembrane helix</keyword>
<name>A0A1F7UKH0_9BACT</name>
<dbReference type="Proteomes" id="UP000176603">
    <property type="component" value="Unassembled WGS sequence"/>
</dbReference>
<dbReference type="EMBL" id="MGEH01000024">
    <property type="protein sequence ID" value="OGL78772.1"/>
    <property type="molecule type" value="Genomic_DNA"/>
</dbReference>
<evidence type="ECO:0000313" key="2">
    <source>
        <dbReference type="EMBL" id="OGL78772.1"/>
    </source>
</evidence>
<feature type="transmembrane region" description="Helical" evidence="1">
    <location>
        <begin position="210"/>
        <end position="230"/>
    </location>
</feature>
<sequence length="464" mass="51909">MYGVIGMVRKLFTWQSFFWPLFAAGCLAALFVTLNHGPIMKDALEYDTIAKSILQGHYDLGGKPTMLREPLYPLMRSVVNIITTELTVILWVQVALLMATIWFVAKATGEMDRRLELPTAWMSAFAYGFAVYASRHLTELLTAFLLAFAGWAYMKLLRADDTNGRSLCWAGALGTAAGLVGLTRGIYQFFGALMAAILMFALVKKTLRHRLAVAGVVFITSATVMLPWLVRNALSFQVYAITQRAGVVLYVRALNAEQSWSALSASVGSALFGQASMKRWYPEIEPIITQHQRKVWQAYEELVEQGLSDQAVDAALLKVAKRIIFSSPETFLRYLAWTPVEEWRLMSLPSPGTPDFSIEGMYIAEAASGALTIRQVVTLLVVHFIDWMWVLLTLYGLVYGFKHYRRTFIPGFIVLYTLLLHAPVDAVIRYGVPITPWRMAIVAMLGAAIVIRMHGRIATMTNAR</sequence>